<evidence type="ECO:0000313" key="1">
    <source>
        <dbReference type="EMBL" id="SVE63824.1"/>
    </source>
</evidence>
<proteinExistence type="predicted"/>
<name>A0A383F4L0_9ZZZZ</name>
<reference evidence="1" key="1">
    <citation type="submission" date="2018-05" db="EMBL/GenBank/DDBJ databases">
        <authorList>
            <person name="Lanie J.A."/>
            <person name="Ng W.-L."/>
            <person name="Kazmierczak K.M."/>
            <person name="Andrzejewski T.M."/>
            <person name="Davidsen T.M."/>
            <person name="Wayne K.J."/>
            <person name="Tettelin H."/>
            <person name="Glass J.I."/>
            <person name="Rusch D."/>
            <person name="Podicherti R."/>
            <person name="Tsui H.-C.T."/>
            <person name="Winkler M.E."/>
        </authorList>
    </citation>
    <scope>NUCLEOTIDE SEQUENCE</scope>
</reference>
<accession>A0A383F4L0</accession>
<feature type="non-terminal residue" evidence="1">
    <location>
        <position position="1"/>
    </location>
</feature>
<sequence length="228" mass="25964">FENDFLRGFELWINPEITNFAEGRPDVLVERRPNNDDAVVEIDIDPRYVRLIKLRSLTETPFEIDELEVIGSGYMGRGTWFSDLIDLGGPATVGPVRWRERVVGEEAFSSTQVRVRTGDDDTPLLFEQRGAAEDPFDPNPPGFTEVDAETYWSLDITERGEVVDDVDHWSAWKTVDNGGLIGGRLPRQFVQFEIGFAGRIADTRQLDWLQFDYLQPPIADTLRAEVFP</sequence>
<gene>
    <name evidence="1" type="ORF">METZ01_LOCUS516678</name>
</gene>
<organism evidence="1">
    <name type="scientific">marine metagenome</name>
    <dbReference type="NCBI Taxonomy" id="408172"/>
    <lineage>
        <taxon>unclassified sequences</taxon>
        <taxon>metagenomes</taxon>
        <taxon>ecological metagenomes</taxon>
    </lineage>
</organism>
<dbReference type="AlphaFoldDB" id="A0A383F4L0"/>
<feature type="non-terminal residue" evidence="1">
    <location>
        <position position="228"/>
    </location>
</feature>
<dbReference type="EMBL" id="UINC01231334">
    <property type="protein sequence ID" value="SVE63824.1"/>
    <property type="molecule type" value="Genomic_DNA"/>
</dbReference>
<protein>
    <submittedName>
        <fullName evidence="1">Uncharacterized protein</fullName>
    </submittedName>
</protein>